<dbReference type="GO" id="GO:0004140">
    <property type="term" value="F:dephospho-CoA kinase activity"/>
    <property type="evidence" value="ECO:0007669"/>
    <property type="project" value="UniProtKB-UniRule"/>
</dbReference>
<comment type="subcellular location">
    <subcellularLocation>
        <location evidence="5">Cytoplasm</location>
    </subcellularLocation>
</comment>
<sequence>MMVVGLTGGIGSGKSTIAKAFAALGIAVFNSDEEAKALIANNAQVKKRIIAAFGEEAYQNGEYNRAYIAQIVFNNSEKLAILNGIVHPALAKYFKQWTKKQTSPYVLKEAAILFESGSYKDCDYIITVTAPEEVRIARVMARDHCTEAQVRARMAQQWSDTQRIALSNAVIENVDLESAKEQVKRINDELRVTNDELRMTKVCNTTTFVNC</sequence>
<name>A0A1Z4BML2_9FLAO</name>
<feature type="binding site" evidence="5">
    <location>
        <begin position="11"/>
        <end position="16"/>
    </location>
    <ligand>
        <name>ATP</name>
        <dbReference type="ChEBI" id="CHEBI:30616"/>
    </ligand>
</feature>
<dbReference type="RefSeq" id="WP_088593661.1">
    <property type="nucleotide sequence ID" value="NZ_CP022022.1"/>
</dbReference>
<evidence type="ECO:0000256" key="2">
    <source>
        <dbReference type="ARBA" id="ARBA00022741"/>
    </source>
</evidence>
<reference evidence="8" key="1">
    <citation type="submission" date="2017-06" db="EMBL/GenBank/DDBJ databases">
        <title>Complete genome sequence of Capnocytophaga sp. KCOM 1579 (=ChDC OS43) isolated from a human refractory periapical abscess lesion.</title>
        <authorList>
            <person name="Kook J.-K."/>
            <person name="Park S.-N."/>
            <person name="Lim Y.K."/>
            <person name="Roh H."/>
        </authorList>
    </citation>
    <scope>NUCLEOTIDE SEQUENCE [LARGE SCALE GENOMIC DNA]</scope>
    <source>
        <strain evidence="8">ChDC OS43</strain>
    </source>
</reference>
<evidence type="ECO:0000256" key="5">
    <source>
        <dbReference type="HAMAP-Rule" id="MF_00376"/>
    </source>
</evidence>
<dbReference type="HAMAP" id="MF_00376">
    <property type="entry name" value="Dephospho_CoA_kinase"/>
    <property type="match status" value="1"/>
</dbReference>
<dbReference type="Gene3D" id="3.40.50.300">
    <property type="entry name" value="P-loop containing nucleotide triphosphate hydrolases"/>
    <property type="match status" value="1"/>
</dbReference>
<protein>
    <recommendedName>
        <fullName evidence="5 6">Dephospho-CoA kinase</fullName>
        <ecNumber evidence="5 6">2.7.1.24</ecNumber>
    </recommendedName>
    <alternativeName>
        <fullName evidence="5">Dephosphocoenzyme A kinase</fullName>
    </alternativeName>
</protein>
<dbReference type="SUPFAM" id="SSF52540">
    <property type="entry name" value="P-loop containing nucleoside triphosphate hydrolases"/>
    <property type="match status" value="1"/>
</dbReference>
<evidence type="ECO:0000313" key="8">
    <source>
        <dbReference type="Proteomes" id="UP000197007"/>
    </source>
</evidence>
<accession>A0A1Z4BML2</accession>
<dbReference type="UniPathway" id="UPA00241">
    <property type="reaction ID" value="UER00356"/>
</dbReference>
<dbReference type="PROSITE" id="PS51219">
    <property type="entry name" value="DPCK"/>
    <property type="match status" value="1"/>
</dbReference>
<keyword evidence="5" id="KW-0808">Transferase</keyword>
<comment type="function">
    <text evidence="5">Catalyzes the phosphorylation of the 3'-hydroxyl group of dephosphocoenzyme A to form coenzyme A.</text>
</comment>
<dbReference type="GO" id="GO:0005524">
    <property type="term" value="F:ATP binding"/>
    <property type="evidence" value="ECO:0007669"/>
    <property type="project" value="UniProtKB-UniRule"/>
</dbReference>
<comment type="similarity">
    <text evidence="1 5">Belongs to the CoaE family.</text>
</comment>
<dbReference type="NCBIfam" id="TIGR00152">
    <property type="entry name" value="dephospho-CoA kinase"/>
    <property type="match status" value="1"/>
</dbReference>
<proteinExistence type="inferred from homology"/>
<evidence type="ECO:0000256" key="3">
    <source>
        <dbReference type="ARBA" id="ARBA00022840"/>
    </source>
</evidence>
<dbReference type="PANTHER" id="PTHR10695">
    <property type="entry name" value="DEPHOSPHO-COA KINASE-RELATED"/>
    <property type="match status" value="1"/>
</dbReference>
<comment type="pathway">
    <text evidence="5">Cofactor biosynthesis; coenzyme A biosynthesis; CoA from (R)-pantothenate: step 5/5.</text>
</comment>
<dbReference type="GO" id="GO:0015937">
    <property type="term" value="P:coenzyme A biosynthetic process"/>
    <property type="evidence" value="ECO:0007669"/>
    <property type="project" value="UniProtKB-UniRule"/>
</dbReference>
<evidence type="ECO:0000256" key="1">
    <source>
        <dbReference type="ARBA" id="ARBA00009018"/>
    </source>
</evidence>
<keyword evidence="8" id="KW-1185">Reference proteome</keyword>
<dbReference type="InterPro" id="IPR001977">
    <property type="entry name" value="Depp_CoAkinase"/>
</dbReference>
<comment type="catalytic activity">
    <reaction evidence="5">
        <text>3'-dephospho-CoA + ATP = ADP + CoA + H(+)</text>
        <dbReference type="Rhea" id="RHEA:18245"/>
        <dbReference type="ChEBI" id="CHEBI:15378"/>
        <dbReference type="ChEBI" id="CHEBI:30616"/>
        <dbReference type="ChEBI" id="CHEBI:57287"/>
        <dbReference type="ChEBI" id="CHEBI:57328"/>
        <dbReference type="ChEBI" id="CHEBI:456216"/>
        <dbReference type="EC" id="2.7.1.24"/>
    </reaction>
</comment>
<organism evidence="7 8">
    <name type="scientific">Capnocytophaga endodontalis</name>
    <dbReference type="NCBI Taxonomy" id="2708117"/>
    <lineage>
        <taxon>Bacteria</taxon>
        <taxon>Pseudomonadati</taxon>
        <taxon>Bacteroidota</taxon>
        <taxon>Flavobacteriia</taxon>
        <taxon>Flavobacteriales</taxon>
        <taxon>Flavobacteriaceae</taxon>
        <taxon>Capnocytophaga</taxon>
    </lineage>
</organism>
<dbReference type="GO" id="GO:0005737">
    <property type="term" value="C:cytoplasm"/>
    <property type="evidence" value="ECO:0007669"/>
    <property type="project" value="UniProtKB-SubCell"/>
</dbReference>
<dbReference type="InterPro" id="IPR027417">
    <property type="entry name" value="P-loop_NTPase"/>
</dbReference>
<gene>
    <name evidence="5" type="primary">coaE</name>
    <name evidence="7" type="ORF">CBG49_05210</name>
</gene>
<dbReference type="EC" id="2.7.1.24" evidence="5 6"/>
<evidence type="ECO:0000256" key="4">
    <source>
        <dbReference type="ARBA" id="ARBA00022993"/>
    </source>
</evidence>
<keyword evidence="3 5" id="KW-0067">ATP-binding</keyword>
<evidence type="ECO:0000313" key="7">
    <source>
        <dbReference type="EMBL" id="ASF42522.1"/>
    </source>
</evidence>
<dbReference type="KEGG" id="capn:CBG49_05210"/>
<keyword evidence="2 5" id="KW-0547">Nucleotide-binding</keyword>
<dbReference type="Proteomes" id="UP000197007">
    <property type="component" value="Chromosome"/>
</dbReference>
<keyword evidence="5 7" id="KW-0418">Kinase</keyword>
<dbReference type="CDD" id="cd02022">
    <property type="entry name" value="DPCK"/>
    <property type="match status" value="1"/>
</dbReference>
<dbReference type="Pfam" id="PF01121">
    <property type="entry name" value="CoaE"/>
    <property type="match status" value="1"/>
</dbReference>
<dbReference type="AlphaFoldDB" id="A0A1Z4BML2"/>
<keyword evidence="4 5" id="KW-0173">Coenzyme A biosynthesis</keyword>
<dbReference type="EMBL" id="CP022022">
    <property type="protein sequence ID" value="ASF42522.1"/>
    <property type="molecule type" value="Genomic_DNA"/>
</dbReference>
<dbReference type="PANTHER" id="PTHR10695:SF46">
    <property type="entry name" value="BIFUNCTIONAL COENZYME A SYNTHASE-RELATED"/>
    <property type="match status" value="1"/>
</dbReference>
<evidence type="ECO:0000256" key="6">
    <source>
        <dbReference type="NCBIfam" id="TIGR00152"/>
    </source>
</evidence>
<keyword evidence="5" id="KW-0963">Cytoplasm</keyword>